<evidence type="ECO:0000313" key="3">
    <source>
        <dbReference type="Proteomes" id="UP001197093"/>
    </source>
</evidence>
<dbReference type="AlphaFoldDB" id="A0AAD4I256"/>
<comment type="caution">
    <text evidence="2">The sequence shown here is derived from an EMBL/GenBank/DDBJ whole genome shotgun (WGS) entry which is preliminary data.</text>
</comment>
<evidence type="ECO:0000313" key="2">
    <source>
        <dbReference type="EMBL" id="KAG7292006.1"/>
    </source>
</evidence>
<name>A0AAD4I256_9PEZI</name>
<dbReference type="EMBL" id="JAHCVI010000001">
    <property type="protein sequence ID" value="KAG7292006.1"/>
    <property type="molecule type" value="Genomic_DNA"/>
</dbReference>
<evidence type="ECO:0008006" key="4">
    <source>
        <dbReference type="Google" id="ProtNLM"/>
    </source>
</evidence>
<dbReference type="InterPro" id="IPR011990">
    <property type="entry name" value="TPR-like_helical_dom_sf"/>
</dbReference>
<evidence type="ECO:0000256" key="1">
    <source>
        <dbReference type="SAM" id="MobiDB-lite"/>
    </source>
</evidence>
<sequence length="103" mass="11320">MSDHSVGSMLVELGDEADSITYLRKALKLFRQSPGDPGLLPRTLLNLGRAIEASAIREGNMERKAEARAMIAEGTDLARRYRGPDVTLGSEDDLNNVVKSTYR</sequence>
<keyword evidence="3" id="KW-1185">Reference proteome</keyword>
<accession>A0AAD4I256</accession>
<feature type="region of interest" description="Disordered" evidence="1">
    <location>
        <begin position="82"/>
        <end position="103"/>
    </location>
</feature>
<dbReference type="Proteomes" id="UP001197093">
    <property type="component" value="Unassembled WGS sequence"/>
</dbReference>
<dbReference type="Gene3D" id="1.25.40.10">
    <property type="entry name" value="Tetratricopeptide repeat domain"/>
    <property type="match status" value="1"/>
</dbReference>
<reference evidence="2" key="1">
    <citation type="submission" date="2023-02" db="EMBL/GenBank/DDBJ databases">
        <authorList>
            <person name="Palmer J.M."/>
        </authorList>
    </citation>
    <scope>NUCLEOTIDE SEQUENCE</scope>
    <source>
        <strain evidence="2">FW57</strain>
    </source>
</reference>
<organism evidence="2 3">
    <name type="scientific">Staphylotrichum longicolle</name>
    <dbReference type="NCBI Taxonomy" id="669026"/>
    <lineage>
        <taxon>Eukaryota</taxon>
        <taxon>Fungi</taxon>
        <taxon>Dikarya</taxon>
        <taxon>Ascomycota</taxon>
        <taxon>Pezizomycotina</taxon>
        <taxon>Sordariomycetes</taxon>
        <taxon>Sordariomycetidae</taxon>
        <taxon>Sordariales</taxon>
        <taxon>Chaetomiaceae</taxon>
        <taxon>Staphylotrichum</taxon>
    </lineage>
</organism>
<proteinExistence type="predicted"/>
<gene>
    <name evidence="2" type="ORF">NEMBOFW57_002037</name>
</gene>
<protein>
    <recommendedName>
        <fullName evidence="4">Tetratricopeptide repeat protein</fullName>
    </recommendedName>
</protein>